<dbReference type="GO" id="GO:0016853">
    <property type="term" value="F:isomerase activity"/>
    <property type="evidence" value="ECO:0007669"/>
    <property type="project" value="UniProtKB-KW"/>
</dbReference>
<dbReference type="SUPFAM" id="SSF52096">
    <property type="entry name" value="ClpP/crotonase"/>
    <property type="match status" value="1"/>
</dbReference>
<dbReference type="PANTHER" id="PTHR43459">
    <property type="entry name" value="ENOYL-COA HYDRATASE"/>
    <property type="match status" value="1"/>
</dbReference>
<dbReference type="InterPro" id="IPR014748">
    <property type="entry name" value="Enoyl-CoA_hydra_C"/>
</dbReference>
<dbReference type="KEGG" id="cman:A9D14_02390"/>
<sequence>MSDVLKTERDGDVVTLTITRDHRMNALTSTLVVELREAMVAAVQQGARAIVLTGEGRAFSSGADLQGDGKDALSPDLSEEIEKSYNPLARAIADLPVPFVVAVNGPAVGAGMGFALSGDIVIAERSAYFLLAFANIGLVPDAGATWMVARSVGRARALELALLGEKIPAEDAKAIGLIARVVDDGTSLAEAQALAKRLAAGPSKALGMIRKQVAHAMDHQFTETLAEEARNQREAGFSDDFAEAVTAFREKRKPAFKGR</sequence>
<dbReference type="Gene3D" id="3.90.226.10">
    <property type="entry name" value="2-enoyl-CoA Hydratase, Chain A, domain 1"/>
    <property type="match status" value="1"/>
</dbReference>
<comment type="similarity">
    <text evidence="1">Belongs to the enoyl-CoA hydratase/isomerase family.</text>
</comment>
<dbReference type="AlphaFoldDB" id="A0A1Z1F8X6"/>
<protein>
    <submittedName>
        <fullName evidence="2">2-(1,2-epoxy-1,2-dihydrophenyl)acetyl-CoA isomerase</fullName>
    </submittedName>
</protein>
<gene>
    <name evidence="2" type="ORF">A9D14_02390</name>
</gene>
<evidence type="ECO:0000256" key="1">
    <source>
        <dbReference type="ARBA" id="ARBA00005254"/>
    </source>
</evidence>
<proteinExistence type="inferred from homology"/>
<dbReference type="InterPro" id="IPR029045">
    <property type="entry name" value="ClpP/crotonase-like_dom_sf"/>
</dbReference>
<keyword evidence="3" id="KW-1185">Reference proteome</keyword>
<organism evidence="2 3">
    <name type="scientific">Croceicoccus marinus</name>
    <dbReference type="NCBI Taxonomy" id="450378"/>
    <lineage>
        <taxon>Bacteria</taxon>
        <taxon>Pseudomonadati</taxon>
        <taxon>Pseudomonadota</taxon>
        <taxon>Alphaproteobacteria</taxon>
        <taxon>Sphingomonadales</taxon>
        <taxon>Erythrobacteraceae</taxon>
        <taxon>Croceicoccus</taxon>
    </lineage>
</organism>
<evidence type="ECO:0000313" key="2">
    <source>
        <dbReference type="EMBL" id="ARU15240.1"/>
    </source>
</evidence>
<dbReference type="Pfam" id="PF00378">
    <property type="entry name" value="ECH_1"/>
    <property type="match status" value="1"/>
</dbReference>
<dbReference type="RefSeq" id="WP_066842640.1">
    <property type="nucleotide sequence ID" value="NZ_CP019602.1"/>
</dbReference>
<dbReference type="InterPro" id="IPR001753">
    <property type="entry name" value="Enoyl-CoA_hydra/iso"/>
</dbReference>
<dbReference type="Proteomes" id="UP000195807">
    <property type="component" value="Chromosome"/>
</dbReference>
<name>A0A1Z1F8X6_9SPHN</name>
<dbReference type="EMBL" id="CP019602">
    <property type="protein sequence ID" value="ARU15240.1"/>
    <property type="molecule type" value="Genomic_DNA"/>
</dbReference>
<evidence type="ECO:0000313" key="3">
    <source>
        <dbReference type="Proteomes" id="UP000195807"/>
    </source>
</evidence>
<dbReference type="OrthoDB" id="9802898at2"/>
<keyword evidence="2" id="KW-0413">Isomerase</keyword>
<reference evidence="2 3" key="1">
    <citation type="submission" date="2017-01" db="EMBL/GenBank/DDBJ databases">
        <title>Complete genome sequence of esterase-producing bacterium Croceicoccus marinus E4A9.</title>
        <authorList>
            <person name="Wu Y.-H."/>
            <person name="Cheng H."/>
            <person name="Xu L."/>
            <person name="Huo Y.-Y."/>
            <person name="Wang C.-S."/>
            <person name="Xu X.-W."/>
        </authorList>
    </citation>
    <scope>NUCLEOTIDE SEQUENCE [LARGE SCALE GENOMIC DNA]</scope>
    <source>
        <strain evidence="2 3">E4A9</strain>
    </source>
</reference>
<dbReference type="CDD" id="cd06558">
    <property type="entry name" value="crotonase-like"/>
    <property type="match status" value="1"/>
</dbReference>
<dbReference type="Gene3D" id="1.10.12.10">
    <property type="entry name" value="Lyase 2-enoyl-coa Hydratase, Chain A, domain 2"/>
    <property type="match status" value="1"/>
</dbReference>
<dbReference type="STRING" id="450378.GCA_001661675_00476"/>
<accession>A0A1Z1F8X6</accession>
<dbReference type="PANTHER" id="PTHR43459:SF1">
    <property type="entry name" value="EG:BACN32G11.4 PROTEIN"/>
    <property type="match status" value="1"/>
</dbReference>